<protein>
    <submittedName>
        <fullName evidence="8">Integral membrane protein</fullName>
    </submittedName>
</protein>
<evidence type="ECO:0000259" key="7">
    <source>
        <dbReference type="PROSITE" id="PS50156"/>
    </source>
</evidence>
<keyword evidence="4 6" id="KW-1133">Transmembrane helix</keyword>
<feature type="domain" description="SSD" evidence="7">
    <location>
        <begin position="632"/>
        <end position="759"/>
    </location>
</feature>
<dbReference type="PANTHER" id="PTHR33406">
    <property type="entry name" value="MEMBRANE PROTEIN MJ1562-RELATED"/>
    <property type="match status" value="1"/>
</dbReference>
<dbReference type="GO" id="GO:0005886">
    <property type="term" value="C:plasma membrane"/>
    <property type="evidence" value="ECO:0007669"/>
    <property type="project" value="UniProtKB-SubCell"/>
</dbReference>
<evidence type="ECO:0000256" key="6">
    <source>
        <dbReference type="SAM" id="Phobius"/>
    </source>
</evidence>
<dbReference type="OrthoDB" id="9794724at2"/>
<dbReference type="InterPro" id="IPR004869">
    <property type="entry name" value="MMPL_dom"/>
</dbReference>
<feature type="domain" description="SSD" evidence="7">
    <location>
        <begin position="246"/>
        <end position="373"/>
    </location>
</feature>
<dbReference type="PROSITE" id="PS50156">
    <property type="entry name" value="SSD"/>
    <property type="match status" value="2"/>
</dbReference>
<proteinExistence type="predicted"/>
<evidence type="ECO:0000256" key="4">
    <source>
        <dbReference type="ARBA" id="ARBA00022989"/>
    </source>
</evidence>
<dbReference type="InterPro" id="IPR000731">
    <property type="entry name" value="SSD"/>
</dbReference>
<evidence type="ECO:0000313" key="8">
    <source>
        <dbReference type="EMBL" id="CBW25889.1"/>
    </source>
</evidence>
<dbReference type="eggNOG" id="COG1033">
    <property type="taxonomic scope" value="Bacteria"/>
</dbReference>
<feature type="transmembrane region" description="Helical" evidence="6">
    <location>
        <begin position="701"/>
        <end position="728"/>
    </location>
</feature>
<feature type="transmembrane region" description="Helical" evidence="6">
    <location>
        <begin position="349"/>
        <end position="372"/>
    </location>
</feature>
<feature type="transmembrane region" description="Helical" evidence="6">
    <location>
        <begin position="276"/>
        <end position="301"/>
    </location>
</feature>
<evidence type="ECO:0000256" key="2">
    <source>
        <dbReference type="ARBA" id="ARBA00022475"/>
    </source>
</evidence>
<dbReference type="RefSeq" id="WP_014243673.1">
    <property type="nucleotide sequence ID" value="NC_016620.1"/>
</dbReference>
<dbReference type="InterPro" id="IPR050545">
    <property type="entry name" value="Mycobact_MmpL"/>
</dbReference>
<feature type="transmembrane region" description="Helical" evidence="6">
    <location>
        <begin position="248"/>
        <end position="270"/>
    </location>
</feature>
<comment type="subcellular location">
    <subcellularLocation>
        <location evidence="1">Cell membrane</location>
        <topology evidence="1">Multi-pass membrane protein</topology>
    </subcellularLocation>
</comment>
<keyword evidence="2" id="KW-1003">Cell membrane</keyword>
<keyword evidence="5 6" id="KW-0472">Membrane</keyword>
<dbReference type="PANTHER" id="PTHR33406:SF12">
    <property type="entry name" value="BLR2997 PROTEIN"/>
    <property type="match status" value="1"/>
</dbReference>
<feature type="transmembrane region" description="Helical" evidence="6">
    <location>
        <begin position="222"/>
        <end position="241"/>
    </location>
</feature>
<organism evidence="8 9">
    <name type="scientific">Halobacteriovorax marinus (strain ATCC BAA-682 / DSM 15412 / SJ)</name>
    <name type="common">Bacteriovorax marinus</name>
    <dbReference type="NCBI Taxonomy" id="862908"/>
    <lineage>
        <taxon>Bacteria</taxon>
        <taxon>Pseudomonadati</taxon>
        <taxon>Bdellovibrionota</taxon>
        <taxon>Bacteriovoracia</taxon>
        <taxon>Bacteriovoracales</taxon>
        <taxon>Halobacteriovoraceae</taxon>
        <taxon>Halobacteriovorax</taxon>
    </lineage>
</organism>
<dbReference type="PATRIC" id="fig|862908.3.peg.956"/>
<dbReference type="Proteomes" id="UP000008963">
    <property type="component" value="Chromosome"/>
</dbReference>
<accession>E1WXT2</accession>
<evidence type="ECO:0000256" key="1">
    <source>
        <dbReference type="ARBA" id="ARBA00004651"/>
    </source>
</evidence>
<dbReference type="KEGG" id="bmx:BMS_1005"/>
<dbReference type="Gene3D" id="1.20.1640.10">
    <property type="entry name" value="Multidrug efflux transporter AcrB transmembrane domain"/>
    <property type="match status" value="2"/>
</dbReference>
<name>E1WXT2_HALMS</name>
<dbReference type="AlphaFoldDB" id="E1WXT2"/>
<feature type="transmembrane region" description="Helical" evidence="6">
    <location>
        <begin position="608"/>
        <end position="627"/>
    </location>
</feature>
<gene>
    <name evidence="8" type="ordered locus">BMS_1005</name>
</gene>
<evidence type="ECO:0000313" key="9">
    <source>
        <dbReference type="Proteomes" id="UP000008963"/>
    </source>
</evidence>
<dbReference type="Pfam" id="PF03176">
    <property type="entry name" value="MMPL"/>
    <property type="match status" value="2"/>
</dbReference>
<evidence type="ECO:0000256" key="3">
    <source>
        <dbReference type="ARBA" id="ARBA00022692"/>
    </source>
</evidence>
<keyword evidence="3 6" id="KW-0812">Transmembrane</keyword>
<keyword evidence="9" id="KW-1185">Reference proteome</keyword>
<evidence type="ECO:0000256" key="5">
    <source>
        <dbReference type="ARBA" id="ARBA00023136"/>
    </source>
</evidence>
<feature type="transmembrane region" description="Helical" evidence="6">
    <location>
        <begin position="734"/>
        <end position="759"/>
    </location>
</feature>
<reference evidence="9" key="1">
    <citation type="journal article" date="2013" name="ISME J.">
        <title>A small predatory core genome in the divergent marine Bacteriovorax marinus SJ and the terrestrial Bdellovibrio bacteriovorus.</title>
        <authorList>
            <person name="Crossman L.C."/>
            <person name="Chen H."/>
            <person name="Cerdeno-Tarraga A.M."/>
            <person name="Brooks K."/>
            <person name="Quail M.A."/>
            <person name="Pineiro S.A."/>
            <person name="Hobley L."/>
            <person name="Sockett R.E."/>
            <person name="Bentley S.D."/>
            <person name="Parkhill J."/>
            <person name="Williams H.N."/>
            <person name="Stine O.C."/>
        </authorList>
    </citation>
    <scope>NUCLEOTIDE SEQUENCE [LARGE SCALE GENOMIC DNA]</scope>
    <source>
        <strain evidence="9">ATCC BAA-682 / DSM 15412 / SJ</strain>
    </source>
</reference>
<feature type="transmembrane region" description="Helical" evidence="6">
    <location>
        <begin position="634"/>
        <end position="654"/>
    </location>
</feature>
<feature type="transmembrane region" description="Helical" evidence="6">
    <location>
        <begin position="660"/>
        <end position="681"/>
    </location>
</feature>
<sequence>MNYSKKFTQFIVQRPWTSILIGLLTLFIFLPGLSNLEQDFSYRIWFRDSEPLIKRYDNFQAKFGNDDLINIIIHSPNGIFDKESIDLIQELTDELWKVSDVISVDSLTNYQWTSAHEDELIIEDFISNDHSAQTLKLKKEMALADKTLPDYLINREATVTNIYAKIKPHFDGAPNDKEIIAQTREMISRIKQKLPSNDDHTIHTNGSLDINNTFREVSEHDVATIFPIVFLIIILFLTYIFRNITLVLLPLLTILVTIMATFGLAGYLGIKFNNLIAMVPTILIAIAIADSVHLLVTYFQFRKSGNNSKEATTLSITKNFKPTILTTISTAIGFFSCTTSDLIPLRDLGILAGAGTILAWIFTMFLMCPILLKSKVKGIKENNQDDVDPRAMERARSIVNTLDKYKYPIAFITLLVSIFSTYLGLKNEVNSNPYTYFTENVPLRISNDFTLKNLGGFYGPQVVIDSGVNDGIKDPAFLKKVESFQSWLEEKEYISRVTSIVEVIKAMNKSMHGDDESYYRVPENRKTIAELLFLYTMSLPQGKDLNDRMSIEKDSLRMAVLWTLQGSKESLEKMALIESKAKEFGLDAQVTGKIPIYQNMTTFVVKSFFSSIALALVGISLLLIIIFKSIKLGVFSMLPNIIPLMVGAGLMKILSTPIDVGTALVSSVCLGIVVDDTIHFLNSFNALRSKGMATKEALVKVLATTGPALIWTTLILAVGFGALIFANFSPNKNFGIFTALVLLVALVVDLIILPTLLLMRKR</sequence>
<feature type="transmembrane region" description="Helical" evidence="6">
    <location>
        <begin position="405"/>
        <end position="425"/>
    </location>
</feature>
<dbReference type="SUPFAM" id="SSF82866">
    <property type="entry name" value="Multidrug efflux transporter AcrB transmembrane domain"/>
    <property type="match status" value="2"/>
</dbReference>
<dbReference type="EMBL" id="FQ312005">
    <property type="protein sequence ID" value="CBW25889.1"/>
    <property type="molecule type" value="Genomic_DNA"/>
</dbReference>
<dbReference type="HOGENOM" id="CLU_008861_3_0_7"/>
<dbReference type="STRING" id="862908.BMS_1005"/>